<dbReference type="InterPro" id="IPR018821">
    <property type="entry name" value="DUF294_put_nucleoTrafse_sb-bd"/>
</dbReference>
<dbReference type="Gene3D" id="2.60.120.10">
    <property type="entry name" value="Jelly Rolls"/>
    <property type="match status" value="1"/>
</dbReference>
<proteinExistence type="predicted"/>
<evidence type="ECO:0000256" key="1">
    <source>
        <dbReference type="ARBA" id="ARBA00023122"/>
    </source>
</evidence>
<dbReference type="SUPFAM" id="SSF54631">
    <property type="entry name" value="CBS-domain pair"/>
    <property type="match status" value="1"/>
</dbReference>
<accession>A0ABP7D5Y9</accession>
<dbReference type="InterPro" id="IPR018490">
    <property type="entry name" value="cNMP-bd_dom_sf"/>
</dbReference>
<evidence type="ECO:0000256" key="2">
    <source>
        <dbReference type="PROSITE-ProRule" id="PRU00703"/>
    </source>
</evidence>
<dbReference type="PANTHER" id="PTHR43080">
    <property type="entry name" value="CBS DOMAIN-CONTAINING PROTEIN CBSX3, MITOCHONDRIAL"/>
    <property type="match status" value="1"/>
</dbReference>
<name>A0ABP7D5Y9_9ACTN</name>
<keyword evidence="6" id="KW-1185">Reference proteome</keyword>
<dbReference type="SMART" id="SM00116">
    <property type="entry name" value="CBS"/>
    <property type="match status" value="2"/>
</dbReference>
<dbReference type="InterPro" id="IPR051257">
    <property type="entry name" value="Diverse_CBS-Domain"/>
</dbReference>
<protein>
    <submittedName>
        <fullName evidence="5">DUF294 nucleotidyltransferase-like domain-containing protein</fullName>
    </submittedName>
</protein>
<gene>
    <name evidence="5" type="ORF">GCM10022204_15260</name>
</gene>
<dbReference type="Gene3D" id="3.10.580.10">
    <property type="entry name" value="CBS-domain"/>
    <property type="match status" value="1"/>
</dbReference>
<evidence type="ECO:0000313" key="5">
    <source>
        <dbReference type="EMBL" id="GAA3699619.1"/>
    </source>
</evidence>
<dbReference type="SUPFAM" id="SSF51206">
    <property type="entry name" value="cAMP-binding domain-like"/>
    <property type="match status" value="1"/>
</dbReference>
<dbReference type="InterPro" id="IPR005105">
    <property type="entry name" value="GlnD_Uridyltrans_N"/>
</dbReference>
<dbReference type="EMBL" id="BAAAYX010000003">
    <property type="protein sequence ID" value="GAA3699619.1"/>
    <property type="molecule type" value="Genomic_DNA"/>
</dbReference>
<dbReference type="Pfam" id="PF03445">
    <property type="entry name" value="DUF294"/>
    <property type="match status" value="1"/>
</dbReference>
<dbReference type="Proteomes" id="UP001500051">
    <property type="component" value="Unassembled WGS sequence"/>
</dbReference>
<reference evidence="6" key="1">
    <citation type="journal article" date="2019" name="Int. J. Syst. Evol. Microbiol.">
        <title>The Global Catalogue of Microorganisms (GCM) 10K type strain sequencing project: providing services to taxonomists for standard genome sequencing and annotation.</title>
        <authorList>
            <consortium name="The Broad Institute Genomics Platform"/>
            <consortium name="The Broad Institute Genome Sequencing Center for Infectious Disease"/>
            <person name="Wu L."/>
            <person name="Ma J."/>
        </authorList>
    </citation>
    <scope>NUCLEOTIDE SEQUENCE [LARGE SCALE GENOMIC DNA]</scope>
    <source>
        <strain evidence="6">JCM 16548</strain>
    </source>
</reference>
<dbReference type="Pfam" id="PF00571">
    <property type="entry name" value="CBS"/>
    <property type="match status" value="2"/>
</dbReference>
<dbReference type="Pfam" id="PF10335">
    <property type="entry name" value="DUF294_C"/>
    <property type="match status" value="1"/>
</dbReference>
<dbReference type="InterPro" id="IPR000644">
    <property type="entry name" value="CBS_dom"/>
</dbReference>
<dbReference type="InterPro" id="IPR000595">
    <property type="entry name" value="cNMP-bd_dom"/>
</dbReference>
<comment type="caution">
    <text evidence="5">The sequence shown here is derived from an EMBL/GenBank/DDBJ whole genome shotgun (WGS) entry which is preliminary data.</text>
</comment>
<keyword evidence="1 2" id="KW-0129">CBS domain</keyword>
<dbReference type="InterPro" id="IPR046342">
    <property type="entry name" value="CBS_dom_sf"/>
</dbReference>
<evidence type="ECO:0000259" key="3">
    <source>
        <dbReference type="PROSITE" id="PS50042"/>
    </source>
</evidence>
<dbReference type="PANTHER" id="PTHR43080:SF2">
    <property type="entry name" value="CBS DOMAIN-CONTAINING PROTEIN"/>
    <property type="match status" value="1"/>
</dbReference>
<dbReference type="CDD" id="cd00038">
    <property type="entry name" value="CAP_ED"/>
    <property type="match status" value="1"/>
</dbReference>
<dbReference type="PROSITE" id="PS50042">
    <property type="entry name" value="CNMP_BINDING_3"/>
    <property type="match status" value="1"/>
</dbReference>
<dbReference type="PROSITE" id="PS51371">
    <property type="entry name" value="CBS"/>
    <property type="match status" value="1"/>
</dbReference>
<organism evidence="5 6">
    <name type="scientific">Microlunatus aurantiacus</name>
    <dbReference type="NCBI Taxonomy" id="446786"/>
    <lineage>
        <taxon>Bacteria</taxon>
        <taxon>Bacillati</taxon>
        <taxon>Actinomycetota</taxon>
        <taxon>Actinomycetes</taxon>
        <taxon>Propionibacteriales</taxon>
        <taxon>Propionibacteriaceae</taxon>
        <taxon>Microlunatus</taxon>
    </lineage>
</organism>
<dbReference type="CDD" id="cd05401">
    <property type="entry name" value="NT_GlnE_GlnD_like"/>
    <property type="match status" value="1"/>
</dbReference>
<dbReference type="InterPro" id="IPR014710">
    <property type="entry name" value="RmlC-like_jellyroll"/>
</dbReference>
<evidence type="ECO:0000259" key="4">
    <source>
        <dbReference type="PROSITE" id="PS51371"/>
    </source>
</evidence>
<evidence type="ECO:0000313" key="6">
    <source>
        <dbReference type="Proteomes" id="UP001500051"/>
    </source>
</evidence>
<dbReference type="Pfam" id="PF00027">
    <property type="entry name" value="cNMP_binding"/>
    <property type="match status" value="1"/>
</dbReference>
<sequence>MAFLTRTAPFDGLSPAELGRLATEATVLELDAGEVVVDGTAPPTGELWVVYRGQVQLWAAGEENDGEPIETVHPGEIFGFRSLLTGESAQFTARSVGHCVLVRLPGRVARPVFARPAGASYLAGQVVPGVRQPRSPFEAVLGRRPVGELLHAAPVLVTGETTVRDAVRRMTEMRSSYVLIPLGDGDHGIFTDRDLRTRVVAEDRSVAEPIRTVMTAPARVVSDDRVVTTVLIEMIEHGLRHMPVVDVRGRVLGVLEDSDLLAASTRRGFVVRRSIASAATPADLVRASAGVTELVVDLVRAGTDALATSGILSVVIDSMARRAVELAIGETEDLPTAGFAWITLGSVARREAMPSSDLDTAMSWADDGEPDAARYLRIARRVHEILDACALPADRNGALASTRRFARSGSAWRSAARTWMAEPLADQGLVMSSLLVDGRVIWGEPGLHTVPVAYRRMRLDHPEALRLQLLDALSTRVGPRPFRSVLSRRSGTFDLKAHALTPVVNLARWGGLSVGMASATTPARLAGAARNDLLTQQDATVLEEVFALLQRIRMRHQVDQIVAGRPPGDVVRLGELTPLNRSLLAESAREVAAVQKRITGRLTSVTRG</sequence>
<feature type="domain" description="CBS" evidence="4">
    <location>
        <begin position="214"/>
        <end position="271"/>
    </location>
</feature>
<feature type="domain" description="Cyclic nucleotide-binding" evidence="3">
    <location>
        <begin position="46"/>
        <end position="104"/>
    </location>
</feature>